<dbReference type="SUPFAM" id="SSF46585">
    <property type="entry name" value="HR1 repeat"/>
    <property type="match status" value="1"/>
</dbReference>
<evidence type="ECO:0000313" key="3">
    <source>
        <dbReference type="EMBL" id="WAQ87576.1"/>
    </source>
</evidence>
<proteinExistence type="predicted"/>
<keyword evidence="4" id="KW-1185">Reference proteome</keyword>
<feature type="region of interest" description="Disordered" evidence="2">
    <location>
        <begin position="1"/>
        <end position="25"/>
    </location>
</feature>
<dbReference type="EMBL" id="CP110428">
    <property type="protein sequence ID" value="WAQ87576.1"/>
    <property type="molecule type" value="Genomic_DNA"/>
</dbReference>
<dbReference type="InterPro" id="IPR036274">
    <property type="entry name" value="HR1_rpt_sf"/>
</dbReference>
<dbReference type="Gene3D" id="1.10.287.160">
    <property type="entry name" value="HR1 repeat"/>
    <property type="match status" value="1"/>
</dbReference>
<dbReference type="RefSeq" id="XP_053023131.1">
    <property type="nucleotide sequence ID" value="XM_053171915.1"/>
</dbReference>
<reference evidence="3" key="1">
    <citation type="submission" date="2022-10" db="EMBL/GenBank/DDBJ databases">
        <title>Puccinia triticina Genome sequencing and assembly.</title>
        <authorList>
            <person name="Li C."/>
        </authorList>
    </citation>
    <scope>NUCLEOTIDE SEQUENCE</scope>
    <source>
        <strain evidence="3">Pt15</strain>
    </source>
</reference>
<feature type="compositionally biased region" description="Low complexity" evidence="2">
    <location>
        <begin position="92"/>
        <end position="107"/>
    </location>
</feature>
<evidence type="ECO:0000313" key="4">
    <source>
        <dbReference type="Proteomes" id="UP001164743"/>
    </source>
</evidence>
<gene>
    <name evidence="3" type="ORF">PtA15_8A480</name>
</gene>
<dbReference type="Proteomes" id="UP001164743">
    <property type="component" value="Chromosome 8A"/>
</dbReference>
<feature type="coiled-coil region" evidence="1">
    <location>
        <begin position="112"/>
        <end position="139"/>
    </location>
</feature>
<accession>A0ABY7CQM6</accession>
<organism evidence="3 4">
    <name type="scientific">Puccinia triticina</name>
    <dbReference type="NCBI Taxonomy" id="208348"/>
    <lineage>
        <taxon>Eukaryota</taxon>
        <taxon>Fungi</taxon>
        <taxon>Dikarya</taxon>
        <taxon>Basidiomycota</taxon>
        <taxon>Pucciniomycotina</taxon>
        <taxon>Pucciniomycetes</taxon>
        <taxon>Pucciniales</taxon>
        <taxon>Pucciniaceae</taxon>
        <taxon>Puccinia</taxon>
    </lineage>
</organism>
<evidence type="ECO:0000256" key="1">
    <source>
        <dbReference type="SAM" id="Coils"/>
    </source>
</evidence>
<feature type="region of interest" description="Disordered" evidence="2">
    <location>
        <begin position="30"/>
        <end position="49"/>
    </location>
</feature>
<dbReference type="GeneID" id="77812810"/>
<sequence length="144" mass="15230">MQQQQSSTNSNSFSSLNNLNNSTATNIQPSASQLILDSPEPPITPSKDHLKEQLAALRVKLERAEAIQRGAENLLHQVGAGQGLKRKDNDLSSQPNSSIGGSSTTTTASTLHASVEAELDLANRNVKALVKEIEALEALSGSSI</sequence>
<evidence type="ECO:0000256" key="2">
    <source>
        <dbReference type="SAM" id="MobiDB-lite"/>
    </source>
</evidence>
<name>A0ABY7CQM6_9BASI</name>
<keyword evidence="1" id="KW-0175">Coiled coil</keyword>
<feature type="region of interest" description="Disordered" evidence="2">
    <location>
        <begin position="72"/>
        <end position="107"/>
    </location>
</feature>
<protein>
    <submittedName>
        <fullName evidence="3">Uncharacterized protein</fullName>
    </submittedName>
</protein>